<organism evidence="3 5">
    <name type="scientific">Brachybacterium saurashtrense</name>
    <dbReference type="NCBI Taxonomy" id="556288"/>
    <lineage>
        <taxon>Bacteria</taxon>
        <taxon>Bacillati</taxon>
        <taxon>Actinomycetota</taxon>
        <taxon>Actinomycetes</taxon>
        <taxon>Micrococcales</taxon>
        <taxon>Dermabacteraceae</taxon>
        <taxon>Brachybacterium</taxon>
    </lineage>
</organism>
<evidence type="ECO:0000313" key="3">
    <source>
        <dbReference type="EMBL" id="RRR21096.1"/>
    </source>
</evidence>
<dbReference type="AlphaFoldDB" id="A0A345YNN1"/>
<dbReference type="EMBL" id="QSWH01000010">
    <property type="protein sequence ID" value="RRR21096.1"/>
    <property type="molecule type" value="Genomic_DNA"/>
</dbReference>
<protein>
    <recommendedName>
        <fullName evidence="6">TIGR03089 family protein</fullName>
    </recommendedName>
</protein>
<name>A0A345YNN1_9MICO</name>
<evidence type="ECO:0000313" key="4">
    <source>
        <dbReference type="Proteomes" id="UP000254236"/>
    </source>
</evidence>
<reference evidence="3 5" key="2">
    <citation type="submission" date="2018-08" db="EMBL/GenBank/DDBJ databases">
        <title>Brachybacterium saurashtrense DSM 23186.</title>
        <authorList>
            <person name="Li Y."/>
        </authorList>
    </citation>
    <scope>NUCLEOTIDE SEQUENCE [LARGE SCALE GENOMIC DNA]</scope>
    <source>
        <strain evidence="3 5">DSM 23186</strain>
    </source>
</reference>
<dbReference type="Proteomes" id="UP000254236">
    <property type="component" value="Chromosome"/>
</dbReference>
<dbReference type="InterPro" id="IPR017523">
    <property type="entry name" value="Rv3268"/>
</dbReference>
<dbReference type="NCBIfam" id="TIGR03089">
    <property type="entry name" value="TIGR03089 family protein"/>
    <property type="match status" value="1"/>
</dbReference>
<dbReference type="OrthoDB" id="3396763at2"/>
<evidence type="ECO:0000313" key="2">
    <source>
        <dbReference type="EMBL" id="AXK45533.1"/>
    </source>
</evidence>
<reference evidence="2 4" key="1">
    <citation type="submission" date="2018-07" db="EMBL/GenBank/DDBJ databases">
        <title>Brachybacterium saurashtrense DSM 23186 genome sequence.</title>
        <authorList>
            <person name="Guo L."/>
        </authorList>
    </citation>
    <scope>NUCLEOTIDE SEQUENCE [LARGE SCALE GENOMIC DNA]</scope>
    <source>
        <strain evidence="2 4">DSM 23186</strain>
    </source>
</reference>
<dbReference type="KEGG" id="bsau:DWV08_07850"/>
<sequence>MSPHAPRSLPTAAELLTALERTGPRPVLAWYGEASRIELSGHVLANWVIKAIGHLHDEVALAPGDLVVLDLPPHWKRLVLALAGWSLGAEVVVLARPDEDPEAADGTSGAEPAEGAAPVPQAEAAEAPQVLVTDRPDSALADAADEVLAVQPVSLAPRFGAELPPLVRDWVVEVRGSSDLLGVALPDWSGPAPAVDADGGVDATSADAPRASGVGATSADAPRASEVGAPRLLVPGDGLEVPERLLAVLLGGGGLVGPAAQVTAHQAEEEGVTARA</sequence>
<evidence type="ECO:0008006" key="6">
    <source>
        <dbReference type="Google" id="ProtNLM"/>
    </source>
</evidence>
<gene>
    <name evidence="2" type="ORF">DWV08_07850</name>
    <name evidence="3" type="ORF">DXU92_15500</name>
</gene>
<dbReference type="EMBL" id="CP031356">
    <property type="protein sequence ID" value="AXK45533.1"/>
    <property type="molecule type" value="Genomic_DNA"/>
</dbReference>
<keyword evidence="4" id="KW-1185">Reference proteome</keyword>
<feature type="compositionally biased region" description="Low complexity" evidence="1">
    <location>
        <begin position="109"/>
        <end position="124"/>
    </location>
</feature>
<accession>A0A345YNN1</accession>
<feature type="region of interest" description="Disordered" evidence="1">
    <location>
        <begin position="99"/>
        <end position="124"/>
    </location>
</feature>
<feature type="compositionally biased region" description="Low complexity" evidence="1">
    <location>
        <begin position="195"/>
        <end position="208"/>
    </location>
</feature>
<dbReference type="RefSeq" id="WP_115413283.1">
    <property type="nucleotide sequence ID" value="NZ_CP031356.1"/>
</dbReference>
<evidence type="ECO:0000313" key="5">
    <source>
        <dbReference type="Proteomes" id="UP000282185"/>
    </source>
</evidence>
<feature type="region of interest" description="Disordered" evidence="1">
    <location>
        <begin position="195"/>
        <end position="222"/>
    </location>
</feature>
<dbReference type="SUPFAM" id="SSF56801">
    <property type="entry name" value="Acetyl-CoA synthetase-like"/>
    <property type="match status" value="1"/>
</dbReference>
<evidence type="ECO:0000256" key="1">
    <source>
        <dbReference type="SAM" id="MobiDB-lite"/>
    </source>
</evidence>
<proteinExistence type="predicted"/>
<dbReference type="Proteomes" id="UP000282185">
    <property type="component" value="Unassembled WGS sequence"/>
</dbReference>